<feature type="transmembrane region" description="Helical" evidence="2">
    <location>
        <begin position="232"/>
        <end position="250"/>
    </location>
</feature>
<dbReference type="AlphaFoldDB" id="A0AAQ4CSD7"/>
<evidence type="ECO:0000313" key="4">
    <source>
        <dbReference type="Proteomes" id="UP001319921"/>
    </source>
</evidence>
<feature type="transmembrane region" description="Helical" evidence="2">
    <location>
        <begin position="129"/>
        <end position="150"/>
    </location>
</feature>
<feature type="transmembrane region" description="Helical" evidence="2">
    <location>
        <begin position="156"/>
        <end position="176"/>
    </location>
</feature>
<dbReference type="RefSeq" id="WP_229569094.1">
    <property type="nucleotide sequence ID" value="NZ_AP025226.1"/>
</dbReference>
<protein>
    <recommendedName>
        <fullName evidence="1">Cytochrome b558/566 subunit B</fullName>
    </recommendedName>
</protein>
<dbReference type="EMBL" id="AP025226">
    <property type="protein sequence ID" value="BDB98718.1"/>
    <property type="molecule type" value="Genomic_DNA"/>
</dbReference>
<dbReference type="InterPro" id="IPR017573">
    <property type="entry name" value="Cyt_b558/566_suB"/>
</dbReference>
<keyword evidence="2" id="KW-0812">Transmembrane</keyword>
<feature type="transmembrane region" description="Helical" evidence="2">
    <location>
        <begin position="102"/>
        <end position="122"/>
    </location>
</feature>
<proteinExistence type="predicted"/>
<evidence type="ECO:0000256" key="1">
    <source>
        <dbReference type="NCBIfam" id="TIGR03155"/>
    </source>
</evidence>
<accession>A0AAQ4CSD7</accession>
<feature type="transmembrane region" description="Helical" evidence="2">
    <location>
        <begin position="183"/>
        <end position="202"/>
    </location>
</feature>
<sequence>MSFLSELKDNFKFFLILLGISSFLQFMFKQAFIFPSILPLNIPNEGILEIIGNIAFYLYFIMLIIVSVIISTKYKALIPIVIILLISPLFNLIPHYNVSGFWYSLEIAVFILGIASMVEGLIKSPLENVLLIPTMILVVIGLYASISLNVFHHALFLSYLTAYFISLLSFITYTIIQGKIKSIRNYIAIVVGILSLIPFIFMENTISGNRYMEILMDMILPATLGINLYNPYHITLLVIALGLTAMGILISIIKGNLSAGIGYFIVISTVFLGINGYTLLLYMISPIVGFCLMNFEVIERKKRIIEIISLTRKG</sequence>
<reference evidence="3 4" key="1">
    <citation type="journal article" date="2022" name="Microbiol. Resour. Announc.">
        <title>Complete Genome Sequence of the Hyperthermophilic and Acidophilic Archaeon Saccharolobus caldissimus Strain HS-3T.</title>
        <authorList>
            <person name="Sakai H.D."/>
            <person name="Kurosawa N."/>
        </authorList>
    </citation>
    <scope>NUCLEOTIDE SEQUENCE [LARGE SCALE GENOMIC DNA]</scope>
    <source>
        <strain evidence="3 4">JCM32116</strain>
    </source>
</reference>
<evidence type="ECO:0000256" key="2">
    <source>
        <dbReference type="SAM" id="Phobius"/>
    </source>
</evidence>
<feature type="transmembrane region" description="Helical" evidence="2">
    <location>
        <begin position="50"/>
        <end position="70"/>
    </location>
</feature>
<gene>
    <name evidence="3" type="ORF">SACC_17350</name>
</gene>
<dbReference type="NCBIfam" id="TIGR03155">
    <property type="entry name" value="sulfolob_CbsB"/>
    <property type="match status" value="1"/>
</dbReference>
<keyword evidence="2" id="KW-0472">Membrane</keyword>
<keyword evidence="2" id="KW-1133">Transmembrane helix</keyword>
<dbReference type="KEGG" id="scas:SACC_17350"/>
<organism evidence="3 4">
    <name type="scientific">Saccharolobus caldissimus</name>
    <dbReference type="NCBI Taxonomy" id="1702097"/>
    <lineage>
        <taxon>Archaea</taxon>
        <taxon>Thermoproteota</taxon>
        <taxon>Thermoprotei</taxon>
        <taxon>Sulfolobales</taxon>
        <taxon>Sulfolobaceae</taxon>
        <taxon>Saccharolobus</taxon>
    </lineage>
</organism>
<feature type="transmembrane region" description="Helical" evidence="2">
    <location>
        <begin position="12"/>
        <end position="38"/>
    </location>
</feature>
<dbReference type="GeneID" id="68866466"/>
<feature type="transmembrane region" description="Helical" evidence="2">
    <location>
        <begin position="77"/>
        <end position="96"/>
    </location>
</feature>
<dbReference type="Proteomes" id="UP001319921">
    <property type="component" value="Chromosome"/>
</dbReference>
<evidence type="ECO:0000313" key="3">
    <source>
        <dbReference type="EMBL" id="BDB98718.1"/>
    </source>
</evidence>
<keyword evidence="4" id="KW-1185">Reference proteome</keyword>
<feature type="transmembrane region" description="Helical" evidence="2">
    <location>
        <begin position="257"/>
        <end position="274"/>
    </location>
</feature>
<name>A0AAQ4CSD7_9CREN</name>